<evidence type="ECO:0000259" key="2">
    <source>
        <dbReference type="SMART" id="SM00245"/>
    </source>
</evidence>
<feature type="domain" description="Tail specific protease" evidence="2">
    <location>
        <begin position="71"/>
        <end position="263"/>
    </location>
</feature>
<comment type="caution">
    <text evidence="3">The sequence shown here is derived from an EMBL/GenBank/DDBJ whole genome shotgun (WGS) entry which is preliminary data.</text>
</comment>
<dbReference type="InterPro" id="IPR028204">
    <property type="entry name" value="Tricorn_C1"/>
</dbReference>
<dbReference type="PANTHER" id="PTHR32060:SF30">
    <property type="entry name" value="CARBOXY-TERMINAL PROCESSING PROTEASE CTPA"/>
    <property type="match status" value="1"/>
</dbReference>
<organism evidence="3 4">
    <name type="scientific">Sphingomonas montanisoli</name>
    <dbReference type="NCBI Taxonomy" id="2606412"/>
    <lineage>
        <taxon>Bacteria</taxon>
        <taxon>Pseudomonadati</taxon>
        <taxon>Pseudomonadota</taxon>
        <taxon>Alphaproteobacteria</taxon>
        <taxon>Sphingomonadales</taxon>
        <taxon>Sphingomonadaceae</taxon>
        <taxon>Sphingomonas</taxon>
    </lineage>
</organism>
<dbReference type="Gene3D" id="3.90.226.10">
    <property type="entry name" value="2-enoyl-CoA Hydratase, Chain A, domain 1"/>
    <property type="match status" value="1"/>
</dbReference>
<dbReference type="InterPro" id="IPR029045">
    <property type="entry name" value="ClpP/crotonase-like_dom_sf"/>
</dbReference>
<proteinExistence type="predicted"/>
<dbReference type="GO" id="GO:0006508">
    <property type="term" value="P:proteolysis"/>
    <property type="evidence" value="ECO:0007669"/>
    <property type="project" value="InterPro"/>
</dbReference>
<accession>A0A5D9CBM7</accession>
<dbReference type="Pfam" id="PF14684">
    <property type="entry name" value="Tricorn_C1"/>
    <property type="match status" value="1"/>
</dbReference>
<evidence type="ECO:0000313" key="3">
    <source>
        <dbReference type="EMBL" id="TZG28633.1"/>
    </source>
</evidence>
<dbReference type="GO" id="GO:0030288">
    <property type="term" value="C:outer membrane-bounded periplasmic space"/>
    <property type="evidence" value="ECO:0007669"/>
    <property type="project" value="TreeGrafter"/>
</dbReference>
<keyword evidence="1" id="KW-0732">Signal</keyword>
<dbReference type="Proteomes" id="UP000322077">
    <property type="component" value="Unassembled WGS sequence"/>
</dbReference>
<dbReference type="GO" id="GO:0004175">
    <property type="term" value="F:endopeptidase activity"/>
    <property type="evidence" value="ECO:0007669"/>
    <property type="project" value="TreeGrafter"/>
</dbReference>
<dbReference type="RefSeq" id="WP_149520299.1">
    <property type="nucleotide sequence ID" value="NZ_VTOU01000001.1"/>
</dbReference>
<dbReference type="EMBL" id="VTOU01000001">
    <property type="protein sequence ID" value="TZG28633.1"/>
    <property type="molecule type" value="Genomic_DNA"/>
</dbReference>
<sequence length="285" mass="31205">MRLRLIALVAAMLPLCAASPDNARTFDRAWTLVDRHYWDRNFGGADWPALRDHYRAEALSAPDQAAFYATLNTMLAKIGDSHVYARSPAALAMERAPDRTKREAREIAQGIWSIRFDAFIPPEERWLRATIKAIRPTALILDLRANGGGRDDVFDRIAGMFLPKGTPLLWGERIERAAGTRLYDGPVFVLIGPRTASAAELLAVALERAGAKIIGQRSKGAVTGGADYRLPDGGRLTVADYDVRLPDGARIEKVGVMPRHRVAERPDEDAPMACALHLARGGAAC</sequence>
<dbReference type="PANTHER" id="PTHR32060">
    <property type="entry name" value="TAIL-SPECIFIC PROTEASE"/>
    <property type="match status" value="1"/>
</dbReference>
<gene>
    <name evidence="3" type="ORF">FYJ91_00315</name>
</gene>
<dbReference type="InterPro" id="IPR005151">
    <property type="entry name" value="Tail-specific_protease"/>
</dbReference>
<name>A0A5D9CBM7_9SPHN</name>
<evidence type="ECO:0000313" key="4">
    <source>
        <dbReference type="Proteomes" id="UP000322077"/>
    </source>
</evidence>
<dbReference type="SMART" id="SM00245">
    <property type="entry name" value="TSPc"/>
    <property type="match status" value="1"/>
</dbReference>
<dbReference type="Gene3D" id="3.30.750.44">
    <property type="match status" value="1"/>
</dbReference>
<dbReference type="AlphaFoldDB" id="A0A5D9CBM7"/>
<dbReference type="GO" id="GO:0008236">
    <property type="term" value="F:serine-type peptidase activity"/>
    <property type="evidence" value="ECO:0007669"/>
    <property type="project" value="InterPro"/>
</dbReference>
<dbReference type="SUPFAM" id="SSF52096">
    <property type="entry name" value="ClpP/crotonase"/>
    <property type="match status" value="1"/>
</dbReference>
<evidence type="ECO:0000256" key="1">
    <source>
        <dbReference type="SAM" id="SignalP"/>
    </source>
</evidence>
<dbReference type="Pfam" id="PF03572">
    <property type="entry name" value="Peptidase_S41"/>
    <property type="match status" value="1"/>
</dbReference>
<dbReference type="CDD" id="cd07562">
    <property type="entry name" value="Peptidase_S41_TRI"/>
    <property type="match status" value="1"/>
</dbReference>
<protein>
    <submittedName>
        <fullName evidence="3">Peptidase S41</fullName>
    </submittedName>
</protein>
<feature type="chain" id="PRO_5022946632" evidence="1">
    <location>
        <begin position="24"/>
        <end position="285"/>
    </location>
</feature>
<keyword evidence="4" id="KW-1185">Reference proteome</keyword>
<reference evidence="3 4" key="1">
    <citation type="submission" date="2019-08" db="EMBL/GenBank/DDBJ databases">
        <authorList>
            <person name="Wang G."/>
            <person name="Xu Z."/>
        </authorList>
    </citation>
    <scope>NUCLEOTIDE SEQUENCE [LARGE SCALE GENOMIC DNA]</scope>
    <source>
        <strain evidence="3 4">ZX</strain>
    </source>
</reference>
<dbReference type="GO" id="GO:0007165">
    <property type="term" value="P:signal transduction"/>
    <property type="evidence" value="ECO:0007669"/>
    <property type="project" value="TreeGrafter"/>
</dbReference>
<feature type="signal peptide" evidence="1">
    <location>
        <begin position="1"/>
        <end position="23"/>
    </location>
</feature>